<dbReference type="KEGG" id="thao:NI17_015570"/>
<name>A0A399G6L5_9ACTN</name>
<organism evidence="1 2">
    <name type="scientific">Thermobifida halotolerans</name>
    <dbReference type="NCBI Taxonomy" id="483545"/>
    <lineage>
        <taxon>Bacteria</taxon>
        <taxon>Bacillati</taxon>
        <taxon>Actinomycetota</taxon>
        <taxon>Actinomycetes</taxon>
        <taxon>Streptosporangiales</taxon>
        <taxon>Nocardiopsidaceae</taxon>
        <taxon>Thermobifida</taxon>
    </lineage>
</organism>
<dbReference type="EMBL" id="CP063196">
    <property type="protein sequence ID" value="UOE18253.1"/>
    <property type="molecule type" value="Genomic_DNA"/>
</dbReference>
<dbReference type="OrthoDB" id="3430447at2"/>
<evidence type="ECO:0000313" key="1">
    <source>
        <dbReference type="EMBL" id="UOE18253.1"/>
    </source>
</evidence>
<dbReference type="AlphaFoldDB" id="A0A399G6L5"/>
<gene>
    <name evidence="1" type="ORF">NI17_015570</name>
</gene>
<dbReference type="Proteomes" id="UP000265719">
    <property type="component" value="Chromosome"/>
</dbReference>
<keyword evidence="2" id="KW-1185">Reference proteome</keyword>
<protein>
    <submittedName>
        <fullName evidence="1">Uncharacterized protein</fullName>
    </submittedName>
</protein>
<proteinExistence type="predicted"/>
<reference evidence="1" key="1">
    <citation type="submission" date="2020-10" db="EMBL/GenBank/DDBJ databases">
        <title>De novo genome project of the cellulose decomposer Thermobifida halotolerans type strain.</title>
        <authorList>
            <person name="Nagy I."/>
            <person name="Horvath B."/>
            <person name="Kukolya J."/>
            <person name="Nagy I."/>
            <person name="Orsini M."/>
        </authorList>
    </citation>
    <scope>NUCLEOTIDE SEQUENCE</scope>
    <source>
        <strain evidence="1">DSM 44931</strain>
    </source>
</reference>
<evidence type="ECO:0000313" key="2">
    <source>
        <dbReference type="Proteomes" id="UP000265719"/>
    </source>
</evidence>
<sequence>MTETGVLTARGFRPLAGPAVRWAARRGTTPAATARAGGVLTVVAAVWFTDTTLLGDLVGALLLALVLYSDAVGDRLGGQARDRLTEWTVAVMVHLREFALYAGLALGAGLAGRADAWLWASGALIAYALRESVVTARGVGPSPSPGGGDGAHPSPIDVVDPSRSSREPADPEFTAELLGVPAADGDDAEPGGLVRIRTAPPRRGGGLRPLERGGVRPGPAPQRRPRAPLGRGSDTLRALTAFAPSERLLVIAVSVTIWDALAAFAALIAGSAVAVAAAVTTPRRDAH</sequence>
<accession>A0A399G6L5</accession>
<dbReference type="RefSeq" id="WP_068693214.1">
    <property type="nucleotide sequence ID" value="NZ_CP063196.1"/>
</dbReference>